<keyword evidence="3" id="KW-1185">Reference proteome</keyword>
<feature type="transmembrane region" description="Helical" evidence="1">
    <location>
        <begin position="61"/>
        <end position="83"/>
    </location>
</feature>
<keyword evidence="1" id="KW-1133">Transmembrane helix</keyword>
<dbReference type="GeneID" id="35294754"/>
<dbReference type="STRING" id="1855823.MCCS_06160"/>
<evidence type="ECO:0000256" key="1">
    <source>
        <dbReference type="SAM" id="Phobius"/>
    </source>
</evidence>
<feature type="transmembrane region" description="Helical" evidence="1">
    <location>
        <begin position="104"/>
        <end position="128"/>
    </location>
</feature>
<organism evidence="2 3">
    <name type="scientific">Macrococcoides canis</name>
    <dbReference type="NCBI Taxonomy" id="1855823"/>
    <lineage>
        <taxon>Bacteria</taxon>
        <taxon>Bacillati</taxon>
        <taxon>Bacillota</taxon>
        <taxon>Bacilli</taxon>
        <taxon>Bacillales</taxon>
        <taxon>Staphylococcaceae</taxon>
        <taxon>Macrococcoides</taxon>
    </lineage>
</organism>
<feature type="transmembrane region" description="Helical" evidence="1">
    <location>
        <begin position="20"/>
        <end position="41"/>
    </location>
</feature>
<evidence type="ECO:0000313" key="2">
    <source>
        <dbReference type="EMBL" id="ARQ06267.1"/>
    </source>
</evidence>
<feature type="transmembrane region" description="Helical" evidence="1">
    <location>
        <begin position="328"/>
        <end position="349"/>
    </location>
</feature>
<dbReference type="AlphaFoldDB" id="A0A1W7A9G5"/>
<keyword evidence="1" id="KW-0812">Transmembrane</keyword>
<keyword evidence="1" id="KW-0472">Membrane</keyword>
<name>A0A1W7A9G5_9STAP</name>
<evidence type="ECO:0000313" key="3">
    <source>
        <dbReference type="Proteomes" id="UP000194154"/>
    </source>
</evidence>
<protein>
    <submittedName>
        <fullName evidence="2">Uncharacterized protein</fullName>
    </submittedName>
</protein>
<sequence>MQSKTSLWNKALSKNLSRTIMFLTVINIICTFILVPFSYFMMDVEGTNNISKYIVGSLNTAGLYFFGTMIYAGLCGIFITYFFKGQGASDFIHSLPIRRYSILNSVYITYFTHVLFNLLINGVITLFFGIKFNGISIEKVLIWMLLSLLIHLFIFSLTVLLGLLINNYLSHTVGTIALLISPVIMGTLIYTTHLVLFKGLSEYPTALLNDITIPVKFMEYVVTDRYHFTYLIVMFVISIAIIALSYYVYMRRKNERINEPYANPFIHLIIYFIMLLIATLLGGLIFSSLFSEMKIISLIIYAIAFTVAFLLMEMISQKSARITFDKRLYITSFAIVATALLLVFISGYMREQFIPDKNDVSSVATTFEDANQMYMGTSLLNDTKVSDQAFIDSVVDAHKHLKEAEKGEFNTDVAVLPVHIQYTMNNGRVIDRNYEVYEKDYNNYIKSVNTKDNKKALVSALDLSARKQDNISITHEVNNDSYTGDFMNNKQKEKLIKVLETSIKERGFSSNLEAGRTKYSITFDYEHVKSNGMVTESGSYDVPISIYDTKLIQFLIEEQIISKPSDVLKDGDIYELPRKTSFEHVRNIESISDIKDAKKIDRKQFKLMVNNHQVDPKGQRIYVIDNPEKSFIFMK</sequence>
<accession>A0A1W7A9G5</accession>
<dbReference type="Proteomes" id="UP000194154">
    <property type="component" value="Chromosome"/>
</dbReference>
<feature type="transmembrane region" description="Helical" evidence="1">
    <location>
        <begin position="269"/>
        <end position="289"/>
    </location>
</feature>
<feature type="transmembrane region" description="Helical" evidence="1">
    <location>
        <begin position="228"/>
        <end position="249"/>
    </location>
</feature>
<reference evidence="2 3" key="1">
    <citation type="journal article" date="2017" name="Int. J. Syst. Evol. Microbiol.">
        <title>Macrococcus canis sp. nov., a skin bacterium associated with infections in dogs.</title>
        <authorList>
            <person name="Gobeli Brawand S."/>
            <person name="Cotting K."/>
            <person name="Gomez-Sanz E."/>
            <person name="Collaud A."/>
            <person name="Thomann A."/>
            <person name="Brodard I."/>
            <person name="Rodriguez-Campos S."/>
            <person name="Strauss C."/>
            <person name="Perreten V."/>
        </authorList>
    </citation>
    <scope>NUCLEOTIDE SEQUENCE [LARGE SCALE GENOMIC DNA]</scope>
    <source>
        <strain evidence="2 3">KM45013</strain>
    </source>
</reference>
<dbReference type="EMBL" id="CP021059">
    <property type="protein sequence ID" value="ARQ06267.1"/>
    <property type="molecule type" value="Genomic_DNA"/>
</dbReference>
<proteinExistence type="predicted"/>
<gene>
    <name evidence="2" type="ORF">MCCS_06160</name>
</gene>
<dbReference type="RefSeq" id="WP_086041943.1">
    <property type="nucleotide sequence ID" value="NZ_CBCRZA010000001.1"/>
</dbReference>
<feature type="transmembrane region" description="Helical" evidence="1">
    <location>
        <begin position="140"/>
        <end position="164"/>
    </location>
</feature>
<dbReference type="KEGG" id="mcak:MCCS_06160"/>
<feature type="transmembrane region" description="Helical" evidence="1">
    <location>
        <begin position="295"/>
        <end position="316"/>
    </location>
</feature>
<feature type="transmembrane region" description="Helical" evidence="1">
    <location>
        <begin position="176"/>
        <end position="197"/>
    </location>
</feature>
<dbReference type="OrthoDB" id="1706490at2"/>